<dbReference type="PROSITE" id="PS51196">
    <property type="entry name" value="SECA_MOTOR_DEAD"/>
    <property type="match status" value="1"/>
</dbReference>
<dbReference type="Pfam" id="PF07517">
    <property type="entry name" value="SecA_DEAD"/>
    <property type="match status" value="1"/>
</dbReference>
<keyword evidence="6 11" id="KW-0653">Protein transport</keyword>
<protein>
    <recommendedName>
        <fullName evidence="11">Protein translocase subunit SecA</fullName>
    </recommendedName>
</protein>
<evidence type="ECO:0000259" key="13">
    <source>
        <dbReference type="PROSITE" id="PS51192"/>
    </source>
</evidence>
<comment type="subcellular location">
    <subcellularLocation>
        <location evidence="1">Membrane</location>
        <topology evidence="1">Peripheral membrane protein</topology>
    </subcellularLocation>
</comment>
<feature type="domain" description="Helicase ATP-binding" evidence="13">
    <location>
        <begin position="174"/>
        <end position="334"/>
    </location>
</feature>
<dbReference type="Gene3D" id="3.40.50.300">
    <property type="entry name" value="P-loop containing nucleotide triphosphate hydrolases"/>
    <property type="match status" value="2"/>
</dbReference>
<dbReference type="SMART" id="SM00957">
    <property type="entry name" value="SecA_DEAD"/>
    <property type="match status" value="1"/>
</dbReference>
<evidence type="ECO:0000256" key="3">
    <source>
        <dbReference type="ARBA" id="ARBA00022448"/>
    </source>
</evidence>
<dbReference type="InterPro" id="IPR036670">
    <property type="entry name" value="SecA_X-link_sf"/>
</dbReference>
<evidence type="ECO:0000256" key="4">
    <source>
        <dbReference type="ARBA" id="ARBA00022741"/>
    </source>
</evidence>
<dbReference type="CDD" id="cd18803">
    <property type="entry name" value="SF2_C_secA"/>
    <property type="match status" value="1"/>
</dbReference>
<gene>
    <name evidence="15" type="ORF">CSSPJE1EN2_LOCUS22134</name>
</gene>
<dbReference type="SUPFAM" id="SSF52540">
    <property type="entry name" value="P-loop containing nucleoside triphosphate hydrolases"/>
    <property type="match status" value="2"/>
</dbReference>
<keyword evidence="8 11" id="KW-0811">Translocation</keyword>
<evidence type="ECO:0000256" key="1">
    <source>
        <dbReference type="ARBA" id="ARBA00004170"/>
    </source>
</evidence>
<dbReference type="SUPFAM" id="SSF81767">
    <property type="entry name" value="Pre-protein crosslinking domain of SecA"/>
    <property type="match status" value="1"/>
</dbReference>
<evidence type="ECO:0000256" key="11">
    <source>
        <dbReference type="RuleBase" id="RU003874"/>
    </source>
</evidence>
<dbReference type="InterPro" id="IPR000185">
    <property type="entry name" value="SecA"/>
</dbReference>
<comment type="similarity">
    <text evidence="2 11">Belongs to the SecA family.</text>
</comment>
<dbReference type="InterPro" id="IPR020937">
    <property type="entry name" value="SecA_CS"/>
</dbReference>
<keyword evidence="7" id="KW-1278">Translocase</keyword>
<dbReference type="SMART" id="SM00958">
    <property type="entry name" value="SecA_PP_bind"/>
    <property type="match status" value="1"/>
</dbReference>
<evidence type="ECO:0000256" key="9">
    <source>
        <dbReference type="ARBA" id="ARBA00023136"/>
    </source>
</evidence>
<dbReference type="Gene3D" id="1.10.3060.10">
    <property type="entry name" value="Helical scaffold and wing domains of SecA"/>
    <property type="match status" value="1"/>
</dbReference>
<evidence type="ECO:0000313" key="15">
    <source>
        <dbReference type="EMBL" id="CAK9880735.1"/>
    </source>
</evidence>
<dbReference type="InterPro" id="IPR011116">
    <property type="entry name" value="SecA_Wing/Scaffold"/>
</dbReference>
<dbReference type="InterPro" id="IPR014001">
    <property type="entry name" value="Helicase_ATP-bd"/>
</dbReference>
<comment type="catalytic activity">
    <reaction evidence="10">
        <text>ATP + H2O + chloroplast-proteinSide 1 = ADP + phosphate + chloroplast-proteinSide 2.</text>
        <dbReference type="EC" id="7.4.2.4"/>
    </reaction>
</comment>
<dbReference type="PANTHER" id="PTHR30612">
    <property type="entry name" value="SECA INNER MEMBRANE COMPONENT OF SEC PROTEIN SECRETION SYSTEM"/>
    <property type="match status" value="1"/>
</dbReference>
<evidence type="ECO:0000256" key="10">
    <source>
        <dbReference type="ARBA" id="ARBA00034043"/>
    </source>
</evidence>
<accession>A0ABP1BWB9</accession>
<dbReference type="InterPro" id="IPR044722">
    <property type="entry name" value="SecA_SF2_C"/>
</dbReference>
<dbReference type="InterPro" id="IPR036266">
    <property type="entry name" value="SecA_Wing/Scaffold_sf"/>
</dbReference>
<dbReference type="Pfam" id="PF07516">
    <property type="entry name" value="SecA_SW"/>
    <property type="match status" value="1"/>
</dbReference>
<dbReference type="InterPro" id="IPR011115">
    <property type="entry name" value="SecA_DEAD"/>
</dbReference>
<evidence type="ECO:0000256" key="2">
    <source>
        <dbReference type="ARBA" id="ARBA00007650"/>
    </source>
</evidence>
<name>A0ABP1BWB9_9BRYO</name>
<keyword evidence="16" id="KW-1185">Reference proteome</keyword>
<proteinExistence type="inferred from homology"/>
<dbReference type="InterPro" id="IPR011130">
    <property type="entry name" value="SecA_preprotein_X-link_dom"/>
</dbReference>
<dbReference type="InterPro" id="IPR027417">
    <property type="entry name" value="P-loop_NTPase"/>
</dbReference>
<dbReference type="Pfam" id="PF01043">
    <property type="entry name" value="SecA_PP_bind"/>
    <property type="match status" value="1"/>
</dbReference>
<keyword evidence="3 11" id="KW-0813">Transport</keyword>
<evidence type="ECO:0000256" key="7">
    <source>
        <dbReference type="ARBA" id="ARBA00022967"/>
    </source>
</evidence>
<dbReference type="PROSITE" id="PS51192">
    <property type="entry name" value="HELICASE_ATP_BIND_1"/>
    <property type="match status" value="1"/>
</dbReference>
<evidence type="ECO:0000259" key="14">
    <source>
        <dbReference type="PROSITE" id="PS51196"/>
    </source>
</evidence>
<dbReference type="Pfam" id="PF21090">
    <property type="entry name" value="P-loop_SecA"/>
    <property type="match status" value="1"/>
</dbReference>
<evidence type="ECO:0000256" key="12">
    <source>
        <dbReference type="SAM" id="MobiDB-lite"/>
    </source>
</evidence>
<dbReference type="HAMAP" id="MF_01382">
    <property type="entry name" value="SecA"/>
    <property type="match status" value="1"/>
</dbReference>
<keyword evidence="9" id="KW-0472">Membrane</keyword>
<dbReference type="NCBIfam" id="TIGR00963">
    <property type="entry name" value="secA"/>
    <property type="match status" value="1"/>
</dbReference>
<dbReference type="InterPro" id="IPR014018">
    <property type="entry name" value="SecA_motor_DEAD"/>
</dbReference>
<evidence type="ECO:0000256" key="5">
    <source>
        <dbReference type="ARBA" id="ARBA00022840"/>
    </source>
</evidence>
<reference evidence="15" key="1">
    <citation type="submission" date="2024-03" db="EMBL/GenBank/DDBJ databases">
        <authorList>
            <consortium name="ELIXIR-Norway"/>
            <consortium name="Elixir Norway"/>
        </authorList>
    </citation>
    <scope>NUCLEOTIDE SEQUENCE</scope>
</reference>
<evidence type="ECO:0000313" key="16">
    <source>
        <dbReference type="Proteomes" id="UP001497522"/>
    </source>
</evidence>
<dbReference type="CDD" id="cd17928">
    <property type="entry name" value="DEXDc_SecA"/>
    <property type="match status" value="1"/>
</dbReference>
<feature type="region of interest" description="Disordered" evidence="12">
    <location>
        <begin position="997"/>
        <end position="1057"/>
    </location>
</feature>
<dbReference type="PANTHER" id="PTHR30612:SF0">
    <property type="entry name" value="CHLOROPLAST PROTEIN-TRANSPORTING ATPASE"/>
    <property type="match status" value="1"/>
</dbReference>
<keyword evidence="4 11" id="KW-0547">Nucleotide-binding</keyword>
<dbReference type="Proteomes" id="UP001497522">
    <property type="component" value="Chromosome 8"/>
</dbReference>
<sequence length="1057" mass="117504">MAAHSLAALVCSDVAGVSYHSSNTPASLARSGSLLLASLASGSSSPPNSLQCNGRIGETSFTGSPLSGQRGGFGRKEVGVASASLQGIFGGLFKGADTGEAARQQYTATVAQVNALEMETQMLSDEDLRASTVELKKRARSGESMDSILPEAFAVVREASKRVLGLRPFDVQLIGGMVLHKGQIAEMRTGEGKTLVAVLPAFLNALTGQGVHVVTVNDYLARRDCEWVGQVHRFLGLRVGLIQQGMTPQERMDNYGCDITYVTNSELGFDFLRDNLATSKEELVLRGFNFCIIDEVDSILIDEARTPLIISGSAEKPSERYLKASKIASAFERDIHYTVDEKQKSVLLSEVGYEAAEEILAVTDLYDPREQWASYLINAIKAKEFFLKNVNYIVRGQEALIVDEFTGRVMQGRRWSDGLHQAVEAKEGIKIQNETVTLASISYQNFFLQYPKLCGMTGTAATESTEFESIYKLNVTVIPTNKPMIRKDESDVVFRTVNGKWRAAVVEIARMHKTGRPVLVGTTSVEQSEALSKQLLEASIPHQVLNAKPENVEREAEIVAQSGRLGGVTIATNMAGRGTDIILGGNAEFMARLKLREMLMPRVVRLSDDEIPFQRNQKLPIRKSWKVNEALFPCELSKETTSLAEEAVESAAKMWGEKSLSELEAEDRLSYACEKGPTEDEVMTQLRNVVQSIITEFRSFTDEEKKKVVAAGGLHVVGTERHESRRIDNQLRGRSGRQGDPGSSRFFLSLEDNIFRIFGGDRIQALMKAFRVEDLPIESKMLTRSLDEAQKKVESYFFDIRKQLFEYDEVLNSQRDRVYTERRRALEAKNLESQMLEYAELTMDDILEANIDASLPQEEWNLEALCAKVKQYCYLLEDLSPELLADKCSTIESLSDYLHFRGREAYLQKKAEVEKTAPGLMQEAERYFVLTQTDNLWKEHLQALKFVQQAVGLRGYAQRDPLIEYKLEGYNLFLDMMAQIRRNVIYSVYQFKPVLAKPPEPNGAPMDVDDDSTKGLAKMGGRGKKDETQSNGTVVATANGGGDSKGNTAMARSGGRR</sequence>
<dbReference type="SUPFAM" id="SSF81886">
    <property type="entry name" value="Helical scaffold and wing domains of SecA"/>
    <property type="match status" value="1"/>
</dbReference>
<evidence type="ECO:0000256" key="8">
    <source>
        <dbReference type="ARBA" id="ARBA00023010"/>
    </source>
</evidence>
<keyword evidence="5 11" id="KW-0067">ATP-binding</keyword>
<dbReference type="PROSITE" id="PS01312">
    <property type="entry name" value="SECA"/>
    <property type="match status" value="1"/>
</dbReference>
<organism evidence="15 16">
    <name type="scientific">Sphagnum jensenii</name>
    <dbReference type="NCBI Taxonomy" id="128206"/>
    <lineage>
        <taxon>Eukaryota</taxon>
        <taxon>Viridiplantae</taxon>
        <taxon>Streptophyta</taxon>
        <taxon>Embryophyta</taxon>
        <taxon>Bryophyta</taxon>
        <taxon>Sphagnophytina</taxon>
        <taxon>Sphagnopsida</taxon>
        <taxon>Sphagnales</taxon>
        <taxon>Sphagnaceae</taxon>
        <taxon>Sphagnum</taxon>
    </lineage>
</organism>
<dbReference type="PRINTS" id="PR00906">
    <property type="entry name" value="SECA"/>
</dbReference>
<dbReference type="Gene3D" id="3.90.1440.10">
    <property type="entry name" value="SecA, preprotein cross-linking domain"/>
    <property type="match status" value="1"/>
</dbReference>
<feature type="domain" description="SecA family profile" evidence="14">
    <location>
        <begin position="88"/>
        <end position="779"/>
    </location>
</feature>
<evidence type="ECO:0000256" key="6">
    <source>
        <dbReference type="ARBA" id="ARBA00022927"/>
    </source>
</evidence>
<dbReference type="EMBL" id="OZ023709">
    <property type="protein sequence ID" value="CAK9880735.1"/>
    <property type="molecule type" value="Genomic_DNA"/>
</dbReference>